<reference evidence="8 9" key="1">
    <citation type="journal article" date="2013" name="Antonie Van Leeuwenhoek">
        <title>Sphingomonas ginsenosidivorax sp. nov., with the ability to transform ginsenosides.</title>
        <authorList>
            <person name="Jin X.F."/>
            <person name="Kim J.K."/>
            <person name="Liu Q.M."/>
            <person name="Kang M.S."/>
            <person name="He D."/>
            <person name="Jin F.X."/>
            <person name="Kim S.C."/>
            <person name="Im W.T."/>
        </authorList>
    </citation>
    <scope>NUCLEOTIDE SEQUENCE [LARGE SCALE GENOMIC DNA]</scope>
    <source>
        <strain evidence="8 9">KHI67</strain>
    </source>
</reference>
<dbReference type="GO" id="GO:0046872">
    <property type="term" value="F:metal ion binding"/>
    <property type="evidence" value="ECO:0007669"/>
    <property type="project" value="UniProtKB-KW"/>
</dbReference>
<evidence type="ECO:0000313" key="8">
    <source>
        <dbReference type="EMBL" id="TXC70111.1"/>
    </source>
</evidence>
<evidence type="ECO:0000256" key="6">
    <source>
        <dbReference type="PROSITE-ProRule" id="PRU00433"/>
    </source>
</evidence>
<name>A0A5C6UD27_9SPHN</name>
<dbReference type="OrthoDB" id="9805828at2"/>
<dbReference type="Proteomes" id="UP000321250">
    <property type="component" value="Unassembled WGS sequence"/>
</dbReference>
<keyword evidence="1" id="KW-0813">Transport</keyword>
<dbReference type="GO" id="GO:0009055">
    <property type="term" value="F:electron transfer activity"/>
    <property type="evidence" value="ECO:0007669"/>
    <property type="project" value="InterPro"/>
</dbReference>
<comment type="caution">
    <text evidence="8">The sequence shown here is derived from an EMBL/GenBank/DDBJ whole genome shotgun (WGS) entry which is preliminary data.</text>
</comment>
<dbReference type="InterPro" id="IPR036909">
    <property type="entry name" value="Cyt_c-like_dom_sf"/>
</dbReference>
<dbReference type="InterPro" id="IPR002327">
    <property type="entry name" value="Cyt_c_1A/1B"/>
</dbReference>
<accession>A0A5C6UD27</accession>
<evidence type="ECO:0000313" key="9">
    <source>
        <dbReference type="Proteomes" id="UP000321250"/>
    </source>
</evidence>
<keyword evidence="9" id="KW-1185">Reference proteome</keyword>
<dbReference type="GO" id="GO:0020037">
    <property type="term" value="F:heme binding"/>
    <property type="evidence" value="ECO:0007669"/>
    <property type="project" value="InterPro"/>
</dbReference>
<evidence type="ECO:0000256" key="4">
    <source>
        <dbReference type="ARBA" id="ARBA00022982"/>
    </source>
</evidence>
<organism evidence="8 9">
    <name type="scientific">Sphingomonas ginsenosidivorax</name>
    <dbReference type="NCBI Taxonomy" id="862135"/>
    <lineage>
        <taxon>Bacteria</taxon>
        <taxon>Pseudomonadati</taxon>
        <taxon>Pseudomonadota</taxon>
        <taxon>Alphaproteobacteria</taxon>
        <taxon>Sphingomonadales</taxon>
        <taxon>Sphingomonadaceae</taxon>
        <taxon>Sphingomonas</taxon>
    </lineage>
</organism>
<keyword evidence="3 6" id="KW-0479">Metal-binding</keyword>
<dbReference type="PROSITE" id="PS51257">
    <property type="entry name" value="PROKAR_LIPOPROTEIN"/>
    <property type="match status" value="1"/>
</dbReference>
<dbReference type="Gene3D" id="1.10.760.10">
    <property type="entry name" value="Cytochrome c-like domain"/>
    <property type="match status" value="1"/>
</dbReference>
<evidence type="ECO:0000259" key="7">
    <source>
        <dbReference type="PROSITE" id="PS51007"/>
    </source>
</evidence>
<evidence type="ECO:0000256" key="3">
    <source>
        <dbReference type="ARBA" id="ARBA00022723"/>
    </source>
</evidence>
<dbReference type="InterPro" id="IPR009056">
    <property type="entry name" value="Cyt_c-like_dom"/>
</dbReference>
<sequence>MSLRRLPWWALLLAGCDPHSPAPRQTTGGDAAAGAIVFRRCAACHTITSSGSDTDGPNLYGVVGAPVAERRPRFAYTAALQAAGGVWDTKRLDTWLANPRRMVPGTAMNFVGLQDPKDRADVIAYLAANGP</sequence>
<dbReference type="Pfam" id="PF00034">
    <property type="entry name" value="Cytochrom_C"/>
    <property type="match status" value="1"/>
</dbReference>
<dbReference type="PANTHER" id="PTHR11961">
    <property type="entry name" value="CYTOCHROME C"/>
    <property type="match status" value="1"/>
</dbReference>
<evidence type="ECO:0000256" key="2">
    <source>
        <dbReference type="ARBA" id="ARBA00022617"/>
    </source>
</evidence>
<dbReference type="SUPFAM" id="SSF46626">
    <property type="entry name" value="Cytochrome c"/>
    <property type="match status" value="1"/>
</dbReference>
<keyword evidence="2 6" id="KW-0349">Heme</keyword>
<dbReference type="PRINTS" id="PR00604">
    <property type="entry name" value="CYTCHRMECIAB"/>
</dbReference>
<evidence type="ECO:0000256" key="5">
    <source>
        <dbReference type="ARBA" id="ARBA00023004"/>
    </source>
</evidence>
<proteinExistence type="predicted"/>
<dbReference type="EMBL" id="VOQR01000001">
    <property type="protein sequence ID" value="TXC70111.1"/>
    <property type="molecule type" value="Genomic_DNA"/>
</dbReference>
<protein>
    <submittedName>
        <fullName evidence="8">Cytochrome c family protein</fullName>
    </submittedName>
</protein>
<evidence type="ECO:0000256" key="1">
    <source>
        <dbReference type="ARBA" id="ARBA00022448"/>
    </source>
</evidence>
<gene>
    <name evidence="8" type="ORF">FSB78_03465</name>
</gene>
<dbReference type="RefSeq" id="WP_147079991.1">
    <property type="nucleotide sequence ID" value="NZ_VOQR01000001.1"/>
</dbReference>
<keyword evidence="5 6" id="KW-0408">Iron</keyword>
<dbReference type="PROSITE" id="PS51007">
    <property type="entry name" value="CYTC"/>
    <property type="match status" value="1"/>
</dbReference>
<dbReference type="AlphaFoldDB" id="A0A5C6UD27"/>
<feature type="domain" description="Cytochrome c" evidence="7">
    <location>
        <begin position="29"/>
        <end position="130"/>
    </location>
</feature>
<keyword evidence="4" id="KW-0249">Electron transport</keyword>